<dbReference type="Proteomes" id="UP000011769">
    <property type="component" value="Unassembled WGS sequence"/>
</dbReference>
<keyword evidence="1" id="KW-1133">Transmembrane helix</keyword>
<comment type="caution">
    <text evidence="2">The sequence shown here is derived from an EMBL/GenBank/DDBJ whole genome shotgun (WGS) entry which is preliminary data.</text>
</comment>
<accession>A0ABN0ISB8</accession>
<feature type="transmembrane region" description="Helical" evidence="1">
    <location>
        <begin position="20"/>
        <end position="41"/>
    </location>
</feature>
<dbReference type="Pfam" id="PF06341">
    <property type="entry name" value="DUF1056"/>
    <property type="match status" value="1"/>
</dbReference>
<dbReference type="EMBL" id="ALYM01000003">
    <property type="protein sequence ID" value="EMG25772.1"/>
    <property type="molecule type" value="Genomic_DNA"/>
</dbReference>
<proteinExistence type="predicted"/>
<evidence type="ECO:0000256" key="1">
    <source>
        <dbReference type="SAM" id="Phobius"/>
    </source>
</evidence>
<organism evidence="2 3">
    <name type="scientific">Streptococcus parauberis KRS-02083</name>
    <dbReference type="NCBI Taxonomy" id="1207545"/>
    <lineage>
        <taxon>Bacteria</taxon>
        <taxon>Bacillati</taxon>
        <taxon>Bacillota</taxon>
        <taxon>Bacilli</taxon>
        <taxon>Lactobacillales</taxon>
        <taxon>Streptococcaceae</taxon>
        <taxon>Streptococcus</taxon>
    </lineage>
</organism>
<keyword evidence="1" id="KW-0812">Transmembrane</keyword>
<sequence>MLMFLASAITVNLTTYYQEHIAFGVSMTVTFILAGLLSEVLSGNKND</sequence>
<reference evidence="2 3" key="1">
    <citation type="journal article" date="2013" name="PLoS ONE">
        <title>Comparative Genomic Characterization of Three Streptococcus parauberis Strains in Fish Pathogen, as Assessed by Wide-Genome Analyses.</title>
        <authorList>
            <person name="Nho S.W."/>
            <person name="Hikima J."/>
            <person name="Park S.B."/>
            <person name="Jang H.B."/>
            <person name="Cha I.S."/>
            <person name="Yasuike M."/>
            <person name="Nakamura Y."/>
            <person name="Fujiwara A."/>
            <person name="Sano M."/>
            <person name="Kanai K."/>
            <person name="Kondo H."/>
            <person name="Hirono I."/>
            <person name="Takeyama H."/>
            <person name="Aoki T."/>
            <person name="Jung T.S."/>
        </authorList>
    </citation>
    <scope>NUCLEOTIDE SEQUENCE [LARGE SCALE GENOMIC DNA]</scope>
    <source>
        <strain evidence="2 3">KRS-02083</strain>
    </source>
</reference>
<dbReference type="InterPro" id="IPR009406">
    <property type="entry name" value="DUF1056"/>
</dbReference>
<keyword evidence="3" id="KW-1185">Reference proteome</keyword>
<keyword evidence="1" id="KW-0472">Membrane</keyword>
<protein>
    <submittedName>
        <fullName evidence="2">Uncharacterized protein</fullName>
    </submittedName>
</protein>
<evidence type="ECO:0000313" key="2">
    <source>
        <dbReference type="EMBL" id="EMG25772.1"/>
    </source>
</evidence>
<evidence type="ECO:0000313" key="3">
    <source>
        <dbReference type="Proteomes" id="UP000011769"/>
    </source>
</evidence>
<name>A0ABN0ISB8_9STRE</name>
<gene>
    <name evidence="2" type="ORF">SPJ1_1183</name>
</gene>